<gene>
    <name evidence="3" type="ORF">QE412_002817</name>
</gene>
<dbReference type="NCBIfam" id="TIGR03605">
    <property type="entry name" value="antibiot_sagB"/>
    <property type="match status" value="1"/>
</dbReference>
<evidence type="ECO:0000259" key="2">
    <source>
        <dbReference type="Pfam" id="PF00881"/>
    </source>
</evidence>
<evidence type="ECO:0000313" key="4">
    <source>
        <dbReference type="Proteomes" id="UP001226691"/>
    </source>
</evidence>
<dbReference type="InterPro" id="IPR020051">
    <property type="entry name" value="SagB-type_dehydrogenase"/>
</dbReference>
<evidence type="ECO:0000313" key="3">
    <source>
        <dbReference type="EMBL" id="MDQ1124244.1"/>
    </source>
</evidence>
<dbReference type="InterPro" id="IPR029479">
    <property type="entry name" value="Nitroreductase"/>
</dbReference>
<sequence>METRHSCRTFGEEPLTLAELGEFLFRSCRIKDVYGPLRGMPYQATRRPYPTGGAAYELEVYVTAARVAGLAPGCYHYEPETHRLRLLGTTEAQRGELLTAAALSAGGDVHPDALLTFTSRFQRLQWKYRSMAYAVSLKHVGALYQTMYLVASAMKIGACGLGSGDSQTSVAAFGLDYLRESSVGEFIIGSAPAASRMLPPSDAAGSARYPGGDWGARSARLRA</sequence>
<dbReference type="Proteomes" id="UP001226691">
    <property type="component" value="Unassembled WGS sequence"/>
</dbReference>
<dbReference type="PANTHER" id="PTHR43745">
    <property type="entry name" value="NITROREDUCTASE MJ1384-RELATED"/>
    <property type="match status" value="1"/>
</dbReference>
<dbReference type="RefSeq" id="WP_307485016.1">
    <property type="nucleotide sequence ID" value="NZ_JAUTBF010000001.1"/>
</dbReference>
<organism evidence="3 4">
    <name type="scientific">Microbacterium trichothecenolyticum</name>
    <name type="common">Aureobacterium trichothecenolyticum</name>
    <dbReference type="NCBI Taxonomy" id="69370"/>
    <lineage>
        <taxon>Bacteria</taxon>
        <taxon>Bacillati</taxon>
        <taxon>Actinomycetota</taxon>
        <taxon>Actinomycetes</taxon>
        <taxon>Micrococcales</taxon>
        <taxon>Microbacteriaceae</taxon>
        <taxon>Microbacterium</taxon>
    </lineage>
</organism>
<accession>A0ABU0TX76</accession>
<dbReference type="PANTHER" id="PTHR43745:SF2">
    <property type="entry name" value="NITROREDUCTASE MJ1384-RELATED"/>
    <property type="match status" value="1"/>
</dbReference>
<dbReference type="Gene3D" id="3.40.109.10">
    <property type="entry name" value="NADH Oxidase"/>
    <property type="match status" value="1"/>
</dbReference>
<reference evidence="3 4" key="1">
    <citation type="submission" date="2023-07" db="EMBL/GenBank/DDBJ databases">
        <title>Functional and genomic diversity of the sorghum phyllosphere microbiome.</title>
        <authorList>
            <person name="Shade A."/>
        </authorList>
    </citation>
    <scope>NUCLEOTIDE SEQUENCE [LARGE SCALE GENOMIC DNA]</scope>
    <source>
        <strain evidence="3 4">SORGH_AS_1207</strain>
    </source>
</reference>
<dbReference type="SUPFAM" id="SSF55469">
    <property type="entry name" value="FMN-dependent nitroreductase-like"/>
    <property type="match status" value="1"/>
</dbReference>
<feature type="domain" description="Nitroreductase" evidence="2">
    <location>
        <begin position="2"/>
        <end position="176"/>
    </location>
</feature>
<comment type="caution">
    <text evidence="3">The sequence shown here is derived from an EMBL/GenBank/DDBJ whole genome shotgun (WGS) entry which is preliminary data.</text>
</comment>
<keyword evidence="4" id="KW-1185">Reference proteome</keyword>
<evidence type="ECO:0000256" key="1">
    <source>
        <dbReference type="SAM" id="MobiDB-lite"/>
    </source>
</evidence>
<dbReference type="Pfam" id="PF00881">
    <property type="entry name" value="Nitroreductase"/>
    <property type="match status" value="1"/>
</dbReference>
<dbReference type="InterPro" id="IPR052544">
    <property type="entry name" value="Bacteriocin_Proc_Enz"/>
</dbReference>
<proteinExistence type="predicted"/>
<feature type="region of interest" description="Disordered" evidence="1">
    <location>
        <begin position="199"/>
        <end position="223"/>
    </location>
</feature>
<dbReference type="EMBL" id="JAUTBF010000001">
    <property type="protein sequence ID" value="MDQ1124244.1"/>
    <property type="molecule type" value="Genomic_DNA"/>
</dbReference>
<dbReference type="CDD" id="cd02142">
    <property type="entry name" value="McbC_SagB-like_oxidoreductase"/>
    <property type="match status" value="1"/>
</dbReference>
<name>A0ABU0TX76_MICTR</name>
<protein>
    <submittedName>
        <fullName evidence="3">SagB-type dehydrogenase family enzyme</fullName>
    </submittedName>
</protein>
<dbReference type="InterPro" id="IPR000415">
    <property type="entry name" value="Nitroreductase-like"/>
</dbReference>